<dbReference type="Proteomes" id="UP000835052">
    <property type="component" value="Unassembled WGS sequence"/>
</dbReference>
<evidence type="ECO:0000313" key="7">
    <source>
        <dbReference type="Proteomes" id="UP000835052"/>
    </source>
</evidence>
<dbReference type="Pfam" id="PF00012">
    <property type="entry name" value="HSP70"/>
    <property type="match status" value="1"/>
</dbReference>
<dbReference type="GO" id="GO:0030968">
    <property type="term" value="P:endoplasmic reticulum unfolded protein response"/>
    <property type="evidence" value="ECO:0007669"/>
    <property type="project" value="TreeGrafter"/>
</dbReference>
<evidence type="ECO:0000313" key="6">
    <source>
        <dbReference type="EMBL" id="CAD6192016.1"/>
    </source>
</evidence>
<dbReference type="CDD" id="cd10230">
    <property type="entry name" value="ASKHA_NBD_HSP70_HYOU1"/>
    <property type="match status" value="1"/>
</dbReference>
<dbReference type="Gene3D" id="3.30.420.40">
    <property type="match status" value="2"/>
</dbReference>
<evidence type="ECO:0000256" key="3">
    <source>
        <dbReference type="ARBA" id="ARBA00022840"/>
    </source>
</evidence>
<feature type="region of interest" description="Disordered" evidence="4">
    <location>
        <begin position="574"/>
        <end position="623"/>
    </location>
</feature>
<feature type="signal peptide" evidence="5">
    <location>
        <begin position="1"/>
        <end position="21"/>
    </location>
</feature>
<evidence type="ECO:0000256" key="1">
    <source>
        <dbReference type="ARBA" id="ARBA00007381"/>
    </source>
</evidence>
<dbReference type="OrthoDB" id="10262720at2759"/>
<dbReference type="PANTHER" id="PTHR45639:SF9">
    <property type="entry name" value="HYPOXIA UP-REGULATED PROTEIN 1"/>
    <property type="match status" value="1"/>
</dbReference>
<accession>A0A8S1H6F7</accession>
<evidence type="ECO:0000256" key="4">
    <source>
        <dbReference type="SAM" id="MobiDB-lite"/>
    </source>
</evidence>
<protein>
    <submittedName>
        <fullName evidence="6">Uncharacterized protein</fullName>
    </submittedName>
</protein>
<dbReference type="AlphaFoldDB" id="A0A8S1H6F7"/>
<evidence type="ECO:0000256" key="5">
    <source>
        <dbReference type="SAM" id="SignalP"/>
    </source>
</evidence>
<dbReference type="SUPFAM" id="SSF100934">
    <property type="entry name" value="Heat shock protein 70kD (HSP70), C-terminal subdomain"/>
    <property type="match status" value="1"/>
</dbReference>
<dbReference type="PANTHER" id="PTHR45639">
    <property type="entry name" value="HSC70CB, ISOFORM G-RELATED"/>
    <property type="match status" value="1"/>
</dbReference>
<gene>
    <name evidence="6" type="ORF">CAUJ_LOCUS7935</name>
</gene>
<dbReference type="Gene3D" id="3.30.30.30">
    <property type="match status" value="1"/>
</dbReference>
<organism evidence="6 7">
    <name type="scientific">Caenorhabditis auriculariae</name>
    <dbReference type="NCBI Taxonomy" id="2777116"/>
    <lineage>
        <taxon>Eukaryota</taxon>
        <taxon>Metazoa</taxon>
        <taxon>Ecdysozoa</taxon>
        <taxon>Nematoda</taxon>
        <taxon>Chromadorea</taxon>
        <taxon>Rhabditida</taxon>
        <taxon>Rhabditina</taxon>
        <taxon>Rhabditomorpha</taxon>
        <taxon>Rhabditoidea</taxon>
        <taxon>Rhabditidae</taxon>
        <taxon>Peloderinae</taxon>
        <taxon>Caenorhabditis</taxon>
    </lineage>
</organism>
<keyword evidence="7" id="KW-1185">Reference proteome</keyword>
<feature type="chain" id="PRO_5035864612" evidence="5">
    <location>
        <begin position="22"/>
        <end position="916"/>
    </location>
</feature>
<dbReference type="InterPro" id="IPR029047">
    <property type="entry name" value="HSP70_peptide-bd_sf"/>
</dbReference>
<keyword evidence="5" id="KW-0732">Signal</keyword>
<dbReference type="Gene3D" id="3.90.640.10">
    <property type="entry name" value="Actin, Chain A, domain 4"/>
    <property type="match status" value="1"/>
</dbReference>
<name>A0A8S1H6F7_9PELO</name>
<proteinExistence type="inferred from homology"/>
<dbReference type="SUPFAM" id="SSF53067">
    <property type="entry name" value="Actin-like ATPase domain"/>
    <property type="match status" value="2"/>
</dbReference>
<feature type="compositionally biased region" description="Basic and acidic residues" evidence="4">
    <location>
        <begin position="588"/>
        <end position="612"/>
    </location>
</feature>
<comment type="caution">
    <text evidence="6">The sequence shown here is derived from an EMBL/GenBank/DDBJ whole genome shotgun (WGS) entry which is preliminary data.</text>
</comment>
<dbReference type="EMBL" id="CAJGYM010000025">
    <property type="protein sequence ID" value="CAD6192016.1"/>
    <property type="molecule type" value="Genomic_DNA"/>
</dbReference>
<dbReference type="PRINTS" id="PR00301">
    <property type="entry name" value="HEATSHOCK70"/>
</dbReference>
<dbReference type="InterPro" id="IPR029048">
    <property type="entry name" value="HSP70_C_sf"/>
</dbReference>
<dbReference type="FunFam" id="3.90.640.10:FF:000004">
    <property type="entry name" value="Heat shock 70 kDa protein 4"/>
    <property type="match status" value="1"/>
</dbReference>
<evidence type="ECO:0000256" key="2">
    <source>
        <dbReference type="ARBA" id="ARBA00022741"/>
    </source>
</evidence>
<comment type="similarity">
    <text evidence="1">Belongs to the heat shock protein 70 family.</text>
</comment>
<feature type="compositionally biased region" description="Basic and acidic residues" evidence="4">
    <location>
        <begin position="890"/>
        <end position="916"/>
    </location>
</feature>
<feature type="region of interest" description="Disordered" evidence="4">
    <location>
        <begin position="865"/>
        <end position="916"/>
    </location>
</feature>
<dbReference type="GO" id="GO:0034663">
    <property type="term" value="C:endoplasmic reticulum chaperone complex"/>
    <property type="evidence" value="ECO:0007669"/>
    <property type="project" value="TreeGrafter"/>
</dbReference>
<keyword evidence="2" id="KW-0547">Nucleotide-binding</keyword>
<reference evidence="6" key="1">
    <citation type="submission" date="2020-10" db="EMBL/GenBank/DDBJ databases">
        <authorList>
            <person name="Kikuchi T."/>
        </authorList>
    </citation>
    <scope>NUCLEOTIDE SEQUENCE</scope>
    <source>
        <strain evidence="6">NKZ352</strain>
    </source>
</reference>
<dbReference type="GO" id="GO:0140662">
    <property type="term" value="F:ATP-dependent protein folding chaperone"/>
    <property type="evidence" value="ECO:0007669"/>
    <property type="project" value="InterPro"/>
</dbReference>
<sequence>MRLLWLLFSLVIGSLVNLSECSFAAMSIDLGTQFIKVGIVKPGSPMDISLNPESRRKTPNMVLIHDGHRSFGDAALAMQVRYPQEAFAYLLDLVGKSVDHPSFELFLKRFPQYAVSKSSRNETGISFKSGEEFFSVETLLAMTLANAKKFTEEHAQIPMIKDAVITVPAYFTPSERLVVEKAAEMANINVLQLINDGTAAALSHGIFRRKEITEKPQRLMVYDMGAAKTTVTIVEFKLFKEKYEKTPKLTVLGVGFDRTLGGLEITIRLRDHLVELFNKNYKTKTDVRQNKRSMAKFFKEAERLKQVLSANVEHFAQIESAHDDIDVRLKVTREDLNALISDLEPRVSEPIEQALRIAQMPIEEIDQIVLMGAGTRVPKIQEIVQRTIAGKELGKFLNTDEAIAMGALFQAAHLSKGFKVKPFNVDELVLFPVEIDFVSKVAQPDGSSVEKPVTKSLFPAKSFYPTKRKTISFTSYTEDFTFTLSYGNNELLTKKQLGEIGQLLNKFTTIDVSGLSDELAKYTDLKDEFKGVKVVFELDSSGIVRVVRADATVEASQGIVKSITNTISNLFSSKTEDGEATTETDSASAERAEKEESKPKEEKTTEQKKNETSDDQASSNITEPAGNATLAANVTTPLPSNISLKLSLNFPASYVPNNYDVLDGKRRLAKFAESEKFAAERAAAENELESFTFESSLLFDDSQFVESSKSEEREAIEQQVAKIRTWMEDEVSVETETEDFLERLNSLKKLVKPIRERIEESKTFPEALNNLNTLINTTMTLVSMGEGVDDSKALFEKKDRDAFRKKLDKLSEWLTEINEKMSSRYPNDDFPSTTKYAKSKLTALNKEVDKFMKKMKKIDLNSLGKDFKMEKDEKKPEKTEETTKEDEGETSQKKGEDAEKVASEDKGTQTDEKVEL</sequence>
<dbReference type="Gene3D" id="1.20.1270.10">
    <property type="match status" value="1"/>
</dbReference>
<feature type="compositionally biased region" description="Basic and acidic residues" evidence="4">
    <location>
        <begin position="865"/>
        <end position="882"/>
    </location>
</feature>
<keyword evidence="3" id="KW-0067">ATP-binding</keyword>
<dbReference type="InterPro" id="IPR043129">
    <property type="entry name" value="ATPase_NBD"/>
</dbReference>
<dbReference type="GO" id="GO:0005524">
    <property type="term" value="F:ATP binding"/>
    <property type="evidence" value="ECO:0007669"/>
    <property type="project" value="UniProtKB-KW"/>
</dbReference>
<dbReference type="InterPro" id="IPR013126">
    <property type="entry name" value="Hsp_70_fam"/>
</dbReference>
<dbReference type="Gene3D" id="2.60.34.10">
    <property type="entry name" value="Substrate Binding Domain Of DNAk, Chain A, domain 1"/>
    <property type="match status" value="1"/>
</dbReference>